<proteinExistence type="predicted"/>
<keyword evidence="4 8" id="KW-1133">Transmembrane helix</keyword>
<feature type="domain" description="PGG" evidence="9">
    <location>
        <begin position="543"/>
        <end position="648"/>
    </location>
</feature>
<feature type="repeat" description="ANK" evidence="7">
    <location>
        <begin position="176"/>
        <end position="208"/>
    </location>
</feature>
<dbReference type="PROSITE" id="PS50088">
    <property type="entry name" value="ANK_REPEAT"/>
    <property type="match status" value="4"/>
</dbReference>
<feature type="repeat" description="ANK" evidence="7">
    <location>
        <begin position="135"/>
        <end position="167"/>
    </location>
</feature>
<dbReference type="Gene3D" id="1.25.40.20">
    <property type="entry name" value="Ankyrin repeat-containing domain"/>
    <property type="match status" value="3"/>
</dbReference>
<dbReference type="EMBL" id="JAMRDG010000001">
    <property type="protein sequence ID" value="KAJ3705630.1"/>
    <property type="molecule type" value="Genomic_DNA"/>
</dbReference>
<dbReference type="SUPFAM" id="SSF48403">
    <property type="entry name" value="Ankyrin repeat"/>
    <property type="match status" value="2"/>
</dbReference>
<keyword evidence="11" id="KW-1185">Reference proteome</keyword>
<dbReference type="GO" id="GO:0005886">
    <property type="term" value="C:plasma membrane"/>
    <property type="evidence" value="ECO:0007669"/>
    <property type="project" value="TreeGrafter"/>
</dbReference>
<evidence type="ECO:0000256" key="1">
    <source>
        <dbReference type="ARBA" id="ARBA00004141"/>
    </source>
</evidence>
<evidence type="ECO:0000256" key="5">
    <source>
        <dbReference type="ARBA" id="ARBA00023043"/>
    </source>
</evidence>
<name>A0AAD5ZX15_9POAL</name>
<feature type="transmembrane region" description="Helical" evidence="8">
    <location>
        <begin position="586"/>
        <end position="608"/>
    </location>
</feature>
<feature type="repeat" description="ANK" evidence="7">
    <location>
        <begin position="325"/>
        <end position="357"/>
    </location>
</feature>
<comment type="caution">
    <text evidence="10">The sequence shown here is derived from an EMBL/GenBank/DDBJ whole genome shotgun (WGS) entry which is preliminary data.</text>
</comment>
<reference evidence="10 11" key="1">
    <citation type="journal article" date="2022" name="Cell">
        <title>Repeat-based holocentromeres influence genome architecture and karyotype evolution.</title>
        <authorList>
            <person name="Hofstatter P.G."/>
            <person name="Thangavel G."/>
            <person name="Lux T."/>
            <person name="Neumann P."/>
            <person name="Vondrak T."/>
            <person name="Novak P."/>
            <person name="Zhang M."/>
            <person name="Costa L."/>
            <person name="Castellani M."/>
            <person name="Scott A."/>
            <person name="Toegelov H."/>
            <person name="Fuchs J."/>
            <person name="Mata-Sucre Y."/>
            <person name="Dias Y."/>
            <person name="Vanzela A.L.L."/>
            <person name="Huettel B."/>
            <person name="Almeida C.C.S."/>
            <person name="Simkova H."/>
            <person name="Souza G."/>
            <person name="Pedrosa-Harand A."/>
            <person name="Macas J."/>
            <person name="Mayer K.F.X."/>
            <person name="Houben A."/>
            <person name="Marques A."/>
        </authorList>
    </citation>
    <scope>NUCLEOTIDE SEQUENCE [LARGE SCALE GENOMIC DNA]</scope>
    <source>
        <strain evidence="10">RhyTen1mFocal</strain>
    </source>
</reference>
<keyword evidence="2 8" id="KW-0812">Transmembrane</keyword>
<dbReference type="InterPro" id="IPR002110">
    <property type="entry name" value="Ankyrin_rpt"/>
</dbReference>
<dbReference type="Pfam" id="PF12796">
    <property type="entry name" value="Ank_2"/>
    <property type="match status" value="2"/>
</dbReference>
<keyword evidence="5 7" id="KW-0040">ANK repeat</keyword>
<dbReference type="PANTHER" id="PTHR24186">
    <property type="entry name" value="PROTEIN PHOSPHATASE 1 REGULATORY SUBUNIT"/>
    <property type="match status" value="1"/>
</dbReference>
<feature type="transmembrane region" description="Helical" evidence="8">
    <location>
        <begin position="628"/>
        <end position="649"/>
    </location>
</feature>
<dbReference type="AlphaFoldDB" id="A0AAD5ZX15"/>
<evidence type="ECO:0000259" key="9">
    <source>
        <dbReference type="Pfam" id="PF13962"/>
    </source>
</evidence>
<protein>
    <recommendedName>
        <fullName evidence="9">PGG domain-containing protein</fullName>
    </recommendedName>
</protein>
<evidence type="ECO:0000256" key="7">
    <source>
        <dbReference type="PROSITE-ProRule" id="PRU00023"/>
    </source>
</evidence>
<dbReference type="SMART" id="SM00248">
    <property type="entry name" value="ANK"/>
    <property type="match status" value="6"/>
</dbReference>
<dbReference type="PANTHER" id="PTHR24186:SF50">
    <property type="entry name" value="ANKYRIN REPEAT-CONTAINING PROTEIN ITN1-LIKE ISOFORM X1"/>
    <property type="match status" value="1"/>
</dbReference>
<dbReference type="InterPro" id="IPR026961">
    <property type="entry name" value="PGG_dom"/>
</dbReference>
<dbReference type="Pfam" id="PF13962">
    <property type="entry name" value="PGG"/>
    <property type="match status" value="1"/>
</dbReference>
<evidence type="ECO:0000313" key="10">
    <source>
        <dbReference type="EMBL" id="KAJ3705630.1"/>
    </source>
</evidence>
<evidence type="ECO:0000313" key="11">
    <source>
        <dbReference type="Proteomes" id="UP001210211"/>
    </source>
</evidence>
<accession>A0AAD5ZX15</accession>
<dbReference type="Proteomes" id="UP001210211">
    <property type="component" value="Unassembled WGS sequence"/>
</dbReference>
<feature type="transmembrane region" description="Helical" evidence="8">
    <location>
        <begin position="655"/>
        <end position="675"/>
    </location>
</feature>
<evidence type="ECO:0000256" key="8">
    <source>
        <dbReference type="SAM" id="Phobius"/>
    </source>
</evidence>
<dbReference type="InterPro" id="IPR036770">
    <property type="entry name" value="Ankyrin_rpt-contain_sf"/>
</dbReference>
<gene>
    <name evidence="10" type="ORF">LUZ61_009335</name>
</gene>
<organism evidence="10 11">
    <name type="scientific">Rhynchospora tenuis</name>
    <dbReference type="NCBI Taxonomy" id="198213"/>
    <lineage>
        <taxon>Eukaryota</taxon>
        <taxon>Viridiplantae</taxon>
        <taxon>Streptophyta</taxon>
        <taxon>Embryophyta</taxon>
        <taxon>Tracheophyta</taxon>
        <taxon>Spermatophyta</taxon>
        <taxon>Magnoliopsida</taxon>
        <taxon>Liliopsida</taxon>
        <taxon>Poales</taxon>
        <taxon>Cyperaceae</taxon>
        <taxon>Cyperoideae</taxon>
        <taxon>Rhynchosporeae</taxon>
        <taxon>Rhynchospora</taxon>
    </lineage>
</organism>
<sequence length="690" mass="76751">MDAVADPRQIEDSILFPETEPSHGKEEAQMDESSQRTVMCMELLEAAINGHKNTLTQLLGLDVGESPDSDLEAPDNALNQAKNLQSRTGTGNTVLHILASNGHSQLAVKTYIKDKSLLGVNPQEKKSLLDVRNNTGETALHCAARCGHSSVISELIDKAHELEHNLKDTLGKKNRHGETVLHVAARHGHKDIVETLITKDLELAGMANKNGESPLYLATVEGHVAVVQLFVQHLCHREITSAYYSGPKRRTALHAAVLRREKDSRRFNIIALQVLKFIHGLPSVLHGRSLKSFFRMPPKEHPGLDMANELLKLELGTLAKIADIFGSTPLHYAASTGDARMARKLLTHDASLAYCGDSLGLFPIHVAAYMGHLETVLTILENNYDSWELLDQRGRNFLHVGSEGNGRIIYRLAKKEKFRQAFRYLGEGCRKDRDARRNLEEALRQATWVRDNEEITPLHIAAARYGTRLSITTALLQKEWVRFTLTSLDNLALSNCKATTESYKAIYQHYKTMEEVWYAGKFRDGRLLSYRYKDPPEPSTILATKVQTIALGSVLIATVTFAAAFAPPGGYNSSDGTPVLGRKYAFWAFILADFGAFAFSFFCTLWLIFIGLNESGHGLQSQLYKMQYLFMIASIFTGLAFGLGLYVVLAPVNKGFSIFVLVAALLLAFYFGAAAGQFRQKKRTRNYPLS</sequence>
<dbReference type="PROSITE" id="PS50297">
    <property type="entry name" value="ANK_REP_REGION"/>
    <property type="match status" value="4"/>
</dbReference>
<keyword evidence="3" id="KW-0677">Repeat</keyword>
<evidence type="ECO:0000256" key="2">
    <source>
        <dbReference type="ARBA" id="ARBA00022692"/>
    </source>
</evidence>
<feature type="repeat" description="ANK" evidence="7">
    <location>
        <begin position="210"/>
        <end position="233"/>
    </location>
</feature>
<evidence type="ECO:0000256" key="3">
    <source>
        <dbReference type="ARBA" id="ARBA00022737"/>
    </source>
</evidence>
<feature type="transmembrane region" description="Helical" evidence="8">
    <location>
        <begin position="548"/>
        <end position="566"/>
    </location>
</feature>
<comment type="subcellular location">
    <subcellularLocation>
        <location evidence="1">Membrane</location>
        <topology evidence="1">Multi-pass membrane protein</topology>
    </subcellularLocation>
</comment>
<keyword evidence="6 8" id="KW-0472">Membrane</keyword>
<evidence type="ECO:0000256" key="6">
    <source>
        <dbReference type="ARBA" id="ARBA00023136"/>
    </source>
</evidence>
<evidence type="ECO:0000256" key="4">
    <source>
        <dbReference type="ARBA" id="ARBA00022989"/>
    </source>
</evidence>